<evidence type="ECO:0000256" key="1">
    <source>
        <dbReference type="SAM" id="MobiDB-lite"/>
    </source>
</evidence>
<organism evidence="2 3">
    <name type="scientific">Petrolisthes manimaculis</name>
    <dbReference type="NCBI Taxonomy" id="1843537"/>
    <lineage>
        <taxon>Eukaryota</taxon>
        <taxon>Metazoa</taxon>
        <taxon>Ecdysozoa</taxon>
        <taxon>Arthropoda</taxon>
        <taxon>Crustacea</taxon>
        <taxon>Multicrustacea</taxon>
        <taxon>Malacostraca</taxon>
        <taxon>Eumalacostraca</taxon>
        <taxon>Eucarida</taxon>
        <taxon>Decapoda</taxon>
        <taxon>Pleocyemata</taxon>
        <taxon>Anomura</taxon>
        <taxon>Galatheoidea</taxon>
        <taxon>Porcellanidae</taxon>
        <taxon>Petrolisthes</taxon>
    </lineage>
</organism>
<dbReference type="AlphaFoldDB" id="A0AAE1NNI5"/>
<protein>
    <submittedName>
        <fullName evidence="2">Uncharacterized protein</fullName>
    </submittedName>
</protein>
<name>A0AAE1NNI5_9EUCA</name>
<reference evidence="2" key="1">
    <citation type="submission" date="2023-11" db="EMBL/GenBank/DDBJ databases">
        <title>Genome assemblies of two species of porcelain crab, Petrolisthes cinctipes and Petrolisthes manimaculis (Anomura: Porcellanidae).</title>
        <authorList>
            <person name="Angst P."/>
        </authorList>
    </citation>
    <scope>NUCLEOTIDE SEQUENCE</scope>
    <source>
        <strain evidence="2">PB745_02</strain>
        <tissue evidence="2">Gill</tissue>
    </source>
</reference>
<feature type="region of interest" description="Disordered" evidence="1">
    <location>
        <begin position="525"/>
        <end position="559"/>
    </location>
</feature>
<accession>A0AAE1NNI5</accession>
<feature type="compositionally biased region" description="Low complexity" evidence="1">
    <location>
        <begin position="453"/>
        <end position="469"/>
    </location>
</feature>
<dbReference type="EMBL" id="JAWZYT010004855">
    <property type="protein sequence ID" value="KAK4292364.1"/>
    <property type="molecule type" value="Genomic_DNA"/>
</dbReference>
<feature type="compositionally biased region" description="Low complexity" evidence="1">
    <location>
        <begin position="383"/>
        <end position="394"/>
    </location>
</feature>
<keyword evidence="3" id="KW-1185">Reference proteome</keyword>
<gene>
    <name evidence="2" type="ORF">Pmani_034869</name>
</gene>
<feature type="region of interest" description="Disordered" evidence="1">
    <location>
        <begin position="379"/>
        <end position="499"/>
    </location>
</feature>
<feature type="region of interest" description="Disordered" evidence="1">
    <location>
        <begin position="283"/>
        <end position="305"/>
    </location>
</feature>
<evidence type="ECO:0000313" key="3">
    <source>
        <dbReference type="Proteomes" id="UP001292094"/>
    </source>
</evidence>
<feature type="compositionally biased region" description="Low complexity" evidence="1">
    <location>
        <begin position="525"/>
        <end position="541"/>
    </location>
</feature>
<dbReference type="Proteomes" id="UP001292094">
    <property type="component" value="Unassembled WGS sequence"/>
</dbReference>
<evidence type="ECO:0000313" key="2">
    <source>
        <dbReference type="EMBL" id="KAK4292364.1"/>
    </source>
</evidence>
<feature type="compositionally biased region" description="Low complexity" evidence="1">
    <location>
        <begin position="422"/>
        <end position="442"/>
    </location>
</feature>
<proteinExistence type="predicted"/>
<comment type="caution">
    <text evidence="2">The sequence shown here is derived from an EMBL/GenBank/DDBJ whole genome shotgun (WGS) entry which is preliminary data.</text>
</comment>
<sequence>MDAGVISDETPVVGRRKTRVSGLSSPVMREKTIVLDGTTSVFKLSRTSHVSTEGVSGDVNKRRDALVLGLRSRAVREEQTFVIDEATTDVDISRAGVVILATPEGNKKGTEEPPELNTGTSVANAGVANTGVANTGVQSTIITTDVVDSISTPQDTAGMAGVDHGAIFGDAGVEDLIITTTTTDDDVSGRGTSTAVMEKRGVAGGGDGDGDALDAAVGLNELVVSFKTETDARGYSADVKLAAVPDSTNPFLPSVRKRHAADVRSKDTPHVNPATSITTSLSERETAARVNPNSDVNNPVTSFESKKSNYHNIPGVPYMKSNGRKYPNLNVKSLGLVSSSQLSGAGRKGADVYRSSTGAAVEISSASIYRPIIYSLNRAENDPSSSEESSPAASNQINSPRLGGSINKGRLGSGKKSRIPVSSNITINSTGTGNNNPTSKTKVQSHRKLCKGNNNNNNDNNNNNNTNTNRGKGNSPPLDNKNNNTNTTTTNNNNNDSQSVVVSEVCDGDGEGVLWEVFSQALRVSPAQQSPSSSSSSSSSSHATDDPSAPRPRHKRGLKSRLINIKSNAGLVRPVLAPSRPVLARSCPVPTRSCPVPSRPAPFLPPSCPVLFPSLFWYGVTLKDVCTVFGSG</sequence>
<feature type="compositionally biased region" description="Polar residues" evidence="1">
    <location>
        <begin position="291"/>
        <end position="303"/>
    </location>
</feature>
<feature type="compositionally biased region" description="Low complexity" evidence="1">
    <location>
        <begin position="482"/>
        <end position="495"/>
    </location>
</feature>